<feature type="transmembrane region" description="Helical" evidence="1">
    <location>
        <begin position="159"/>
        <end position="190"/>
    </location>
</feature>
<keyword evidence="1" id="KW-0472">Membrane</keyword>
<accession>A0A140L4L4</accession>
<reference evidence="2 3" key="1">
    <citation type="submission" date="2015-12" db="EMBL/GenBank/DDBJ databases">
        <title>Draft genome sequnece of Fervidicola ferrireducens strain Y170.</title>
        <authorList>
            <person name="Patel B.K."/>
        </authorList>
    </citation>
    <scope>NUCLEOTIDE SEQUENCE [LARGE SCALE GENOMIC DNA]</scope>
    <source>
        <strain evidence="2 3">Y170</strain>
    </source>
</reference>
<dbReference type="OrthoDB" id="9850301at2"/>
<organism evidence="2 3">
    <name type="scientific">Fervidicola ferrireducens</name>
    <dbReference type="NCBI Taxonomy" id="520764"/>
    <lineage>
        <taxon>Bacteria</taxon>
        <taxon>Bacillati</taxon>
        <taxon>Bacillota</taxon>
        <taxon>Clostridia</taxon>
        <taxon>Thermosediminibacterales</taxon>
        <taxon>Thermosediminibacteraceae</taxon>
        <taxon>Fervidicola</taxon>
    </lineage>
</organism>
<evidence type="ECO:0000313" key="2">
    <source>
        <dbReference type="EMBL" id="KXG75489.1"/>
    </source>
</evidence>
<protein>
    <submittedName>
        <fullName evidence="2">Uncharacterized protein</fullName>
    </submittedName>
</protein>
<gene>
    <name evidence="2" type="ORF">AN618_18570</name>
</gene>
<dbReference type="Proteomes" id="UP000070427">
    <property type="component" value="Unassembled WGS sequence"/>
</dbReference>
<feature type="transmembrane region" description="Helical" evidence="1">
    <location>
        <begin position="128"/>
        <end position="147"/>
    </location>
</feature>
<dbReference type="InParanoid" id="A0A140L4L4"/>
<dbReference type="AlphaFoldDB" id="A0A140L4L4"/>
<name>A0A140L4L4_9FIRM</name>
<feature type="transmembrane region" description="Helical" evidence="1">
    <location>
        <begin position="202"/>
        <end position="221"/>
    </location>
</feature>
<dbReference type="EMBL" id="LOED01000026">
    <property type="protein sequence ID" value="KXG75489.1"/>
    <property type="molecule type" value="Genomic_DNA"/>
</dbReference>
<keyword evidence="1" id="KW-0812">Transmembrane</keyword>
<evidence type="ECO:0000256" key="1">
    <source>
        <dbReference type="SAM" id="Phobius"/>
    </source>
</evidence>
<keyword evidence="1" id="KW-1133">Transmembrane helix</keyword>
<proteinExistence type="predicted"/>
<dbReference type="STRING" id="520764.AN618_18570"/>
<feature type="transmembrane region" description="Helical" evidence="1">
    <location>
        <begin position="19"/>
        <end position="36"/>
    </location>
</feature>
<comment type="caution">
    <text evidence="2">The sequence shown here is derived from an EMBL/GenBank/DDBJ whole genome shotgun (WGS) entry which is preliminary data.</text>
</comment>
<evidence type="ECO:0000313" key="3">
    <source>
        <dbReference type="Proteomes" id="UP000070427"/>
    </source>
</evidence>
<feature type="transmembrane region" description="Helical" evidence="1">
    <location>
        <begin position="227"/>
        <end position="249"/>
    </location>
</feature>
<dbReference type="RefSeq" id="WP_157081695.1">
    <property type="nucleotide sequence ID" value="NZ_LOED01000026.1"/>
</dbReference>
<keyword evidence="3" id="KW-1185">Reference proteome</keyword>
<sequence>MNEIFGHIKKLLFRIKDPAILMGTLYLCSFLLLWPFWTTYHGGPLDNYQLMLLSIVAVVLVHIFLNWTYVVIVAVPALAAAVLFGVGAAIWIFSPTYIGIISGILLPFTTLFGLDSSSSAIISGIGETVSRIGQFMMILAGGLWWLVEKAKDVRQPALVFYLMGLASFGFLSSITSAQALLAFLFFWLVVDAKLRNVEIPTIGMIFRVLTTIAIIFKIPFLPVRYNGVLGGLVWGYKMCLTGGLLAIVWKADQLVNLLPEKFKQYGVHIVSAAERVIKI</sequence>
<feature type="transmembrane region" description="Helical" evidence="1">
    <location>
        <begin position="48"/>
        <end position="65"/>
    </location>
</feature>